<evidence type="ECO:0000259" key="9">
    <source>
        <dbReference type="Pfam" id="PF17652"/>
    </source>
</evidence>
<comment type="similarity">
    <text evidence="2">Belongs to the glycosyl hydrolase 81 family.</text>
</comment>
<organism evidence="10 11">
    <name type="scientific">Micropruina glycogenica</name>
    <dbReference type="NCBI Taxonomy" id="75385"/>
    <lineage>
        <taxon>Bacteria</taxon>
        <taxon>Bacillati</taxon>
        <taxon>Actinomycetota</taxon>
        <taxon>Actinomycetes</taxon>
        <taxon>Propionibacteriales</taxon>
        <taxon>Nocardioidaceae</taxon>
        <taxon>Micropruina</taxon>
    </lineage>
</organism>
<evidence type="ECO:0000256" key="2">
    <source>
        <dbReference type="ARBA" id="ARBA00010730"/>
    </source>
</evidence>
<sequence>MITIDSTRRTFLGVLAGGLITGLVACSSSPATSGAAGPTTNPGASGSSEVVLGADQVAPLVSGIVNKAGKDLKPERLGEGLVPPTNKWFSGLVFGDTAQPVFPLPLTFGVDGKGFAFGLPTVTTTEKNIMGGYAPIIQVGTGSATTWQVTAYDELSVTLTGTAGGQVVGTVLIAEGSPFVTFTAAADASLTTNLPFAASGDAYSVQGGAAVYGLVTKAKVSGSTLNLAKGQTATWFAVPDGGSLEAMAPLAADPVKATSASYEVTDKTSTTLDYTTVGGGKTAFAAMPHQQGTLAGAGDPIGTYASAYGTLTVYAGNKLTWTDETLAARAGLDLSKLSSAEKSEVAEAVKADVAAAKPYPADTYFGGKALYRDAQLMQIARQVGADDVADKLKQQVTAELEKWTDPKGCETRDAFCFFYDTTNHGIVGQTPSFGSDEFNDHHFHYGYFLYAAGVLAADDPDLAEKLAPVMNLLAADIATSSTNEYFVSRRNFDSYASHSWASGTVPFADGNNQESASEAVTAYAGLTLWAQASGNKALEVEARWMHALEGASAQAYWTNFNLSDPVYSGFTHKVMPLNWGGKRDYATWFSAEPAAALAILLIPVSPSSDQLKGDAARIAENVAEGVGTKGFNQQYGDYILMYSALAGEDARVKALDELRKFDKSKIDDGNTYSYTLAWLLSLKP</sequence>
<proteinExistence type="inferred from homology"/>
<dbReference type="Gene3D" id="2.70.98.30">
    <property type="entry name" value="Golgi alpha-mannosidase II, domain 4"/>
    <property type="match status" value="1"/>
</dbReference>
<evidence type="ECO:0000256" key="8">
    <source>
        <dbReference type="ARBA" id="ARBA00023326"/>
    </source>
</evidence>
<dbReference type="EC" id="3.2.1.39" evidence="3"/>
<keyword evidence="7" id="KW-0961">Cell wall biogenesis/degradation</keyword>
<dbReference type="GO" id="GO:0052861">
    <property type="term" value="F:endo-1,3(4)-beta-glucanase activity"/>
    <property type="evidence" value="ECO:0007669"/>
    <property type="project" value="InterPro"/>
</dbReference>
<dbReference type="PROSITE" id="PS51318">
    <property type="entry name" value="TAT"/>
    <property type="match status" value="1"/>
</dbReference>
<evidence type="ECO:0000313" key="11">
    <source>
        <dbReference type="Proteomes" id="UP000238164"/>
    </source>
</evidence>
<keyword evidence="8" id="KW-0624">Polysaccharide degradation</keyword>
<dbReference type="Pfam" id="PF17652">
    <property type="entry name" value="Glyco_hydro81C"/>
    <property type="match status" value="1"/>
</dbReference>
<evidence type="ECO:0000256" key="4">
    <source>
        <dbReference type="ARBA" id="ARBA00022801"/>
    </source>
</evidence>
<evidence type="ECO:0000256" key="3">
    <source>
        <dbReference type="ARBA" id="ARBA00012780"/>
    </source>
</evidence>
<dbReference type="OrthoDB" id="5480482at2"/>
<dbReference type="InterPro" id="IPR040720">
    <property type="entry name" value="GH81_C"/>
</dbReference>
<dbReference type="GO" id="GO:0042973">
    <property type="term" value="F:glucan endo-1,3-beta-D-glucosidase activity"/>
    <property type="evidence" value="ECO:0007669"/>
    <property type="project" value="UniProtKB-EC"/>
</dbReference>
<dbReference type="AlphaFoldDB" id="A0A2N9JFN7"/>
<reference evidence="10 11" key="1">
    <citation type="submission" date="2018-02" db="EMBL/GenBank/DDBJ databases">
        <authorList>
            <person name="Cohen D.B."/>
            <person name="Kent A.D."/>
        </authorList>
    </citation>
    <scope>NUCLEOTIDE SEQUENCE [LARGE SCALE GENOMIC DNA]</scope>
    <source>
        <strain evidence="10">1</strain>
    </source>
</reference>
<dbReference type="EMBL" id="LT985188">
    <property type="protein sequence ID" value="SPD86308.1"/>
    <property type="molecule type" value="Genomic_DNA"/>
</dbReference>
<dbReference type="PANTHER" id="PTHR31983">
    <property type="entry name" value="ENDO-1,3(4)-BETA-GLUCANASE 1"/>
    <property type="match status" value="1"/>
</dbReference>
<dbReference type="RefSeq" id="WP_105185334.1">
    <property type="nucleotide sequence ID" value="NZ_BAAAGO010000018.1"/>
</dbReference>
<comment type="catalytic activity">
    <reaction evidence="1">
        <text>Hydrolysis of (1-&gt;3)-beta-D-glucosidic linkages in (1-&gt;3)-beta-D-glucans.</text>
        <dbReference type="EC" id="3.2.1.39"/>
    </reaction>
</comment>
<evidence type="ECO:0000256" key="6">
    <source>
        <dbReference type="ARBA" id="ARBA00023295"/>
    </source>
</evidence>
<evidence type="ECO:0000256" key="7">
    <source>
        <dbReference type="ARBA" id="ARBA00023316"/>
    </source>
</evidence>
<dbReference type="PROSITE" id="PS52008">
    <property type="entry name" value="GH81"/>
    <property type="match status" value="1"/>
</dbReference>
<dbReference type="GO" id="GO:0000272">
    <property type="term" value="P:polysaccharide catabolic process"/>
    <property type="evidence" value="ECO:0007669"/>
    <property type="project" value="UniProtKB-KW"/>
</dbReference>
<dbReference type="PANTHER" id="PTHR31983:SF0">
    <property type="entry name" value="GLUCAN ENDO-1,3-BETA-D-GLUCOSIDASE 2"/>
    <property type="match status" value="1"/>
</dbReference>
<keyword evidence="6" id="KW-0326">Glycosidase</keyword>
<evidence type="ECO:0000256" key="5">
    <source>
        <dbReference type="ARBA" id="ARBA00023277"/>
    </source>
</evidence>
<evidence type="ECO:0000313" key="10">
    <source>
        <dbReference type="EMBL" id="SPD86308.1"/>
    </source>
</evidence>
<keyword evidence="5" id="KW-0119">Carbohydrate metabolism</keyword>
<name>A0A2N9JFN7_9ACTN</name>
<dbReference type="Proteomes" id="UP000238164">
    <property type="component" value="Chromosome 1"/>
</dbReference>
<protein>
    <recommendedName>
        <fullName evidence="3">glucan endo-1,3-beta-D-glucosidase</fullName>
        <ecNumber evidence="3">3.2.1.39</ecNumber>
    </recommendedName>
</protein>
<dbReference type="KEGG" id="mgg:MPLG2_1272"/>
<keyword evidence="4" id="KW-0378">Hydrolase</keyword>
<dbReference type="InterPro" id="IPR005200">
    <property type="entry name" value="Endo-beta-glucanase"/>
</dbReference>
<feature type="domain" description="Glycosyl hydrolase family 81 C-terminal" evidence="9">
    <location>
        <begin position="338"/>
        <end position="675"/>
    </location>
</feature>
<accession>A0A2N9JFN7</accession>
<dbReference type="GO" id="GO:0071555">
    <property type="term" value="P:cell wall organization"/>
    <property type="evidence" value="ECO:0007669"/>
    <property type="project" value="UniProtKB-KW"/>
</dbReference>
<evidence type="ECO:0000256" key="1">
    <source>
        <dbReference type="ARBA" id="ARBA00000382"/>
    </source>
</evidence>
<dbReference type="InterPro" id="IPR006311">
    <property type="entry name" value="TAT_signal"/>
</dbReference>
<gene>
    <name evidence="10" type="ORF">MPLG2_1272</name>
</gene>
<keyword evidence="11" id="KW-1185">Reference proteome</keyword>